<evidence type="ECO:0000256" key="3">
    <source>
        <dbReference type="ARBA" id="ARBA00022840"/>
    </source>
</evidence>
<dbReference type="GO" id="GO:0015833">
    <property type="term" value="P:peptide transport"/>
    <property type="evidence" value="ECO:0007669"/>
    <property type="project" value="InterPro"/>
</dbReference>
<dbReference type="Pfam" id="PF08352">
    <property type="entry name" value="oligo_HPY"/>
    <property type="match status" value="1"/>
</dbReference>
<dbReference type="FunFam" id="3.40.50.300:FF:000016">
    <property type="entry name" value="Oligopeptide ABC transporter ATP-binding component"/>
    <property type="match status" value="1"/>
</dbReference>
<gene>
    <name evidence="5" type="ORF">METZ01_LOCUS103219</name>
</gene>
<dbReference type="Pfam" id="PF00005">
    <property type="entry name" value="ABC_tran"/>
    <property type="match status" value="1"/>
</dbReference>
<dbReference type="SUPFAM" id="SSF52540">
    <property type="entry name" value="P-loop containing nucleoside triphosphate hydrolases"/>
    <property type="match status" value="1"/>
</dbReference>
<dbReference type="InterPro" id="IPR050319">
    <property type="entry name" value="ABC_transp_ATP-bind"/>
</dbReference>
<dbReference type="InterPro" id="IPR003439">
    <property type="entry name" value="ABC_transporter-like_ATP-bd"/>
</dbReference>
<evidence type="ECO:0000256" key="1">
    <source>
        <dbReference type="ARBA" id="ARBA00022448"/>
    </source>
</evidence>
<evidence type="ECO:0000256" key="2">
    <source>
        <dbReference type="ARBA" id="ARBA00022741"/>
    </source>
</evidence>
<dbReference type="PROSITE" id="PS50893">
    <property type="entry name" value="ABC_TRANSPORTER_2"/>
    <property type="match status" value="1"/>
</dbReference>
<proteinExistence type="predicted"/>
<evidence type="ECO:0000313" key="5">
    <source>
        <dbReference type="EMBL" id="SVA50365.1"/>
    </source>
</evidence>
<dbReference type="PANTHER" id="PTHR43776">
    <property type="entry name" value="TRANSPORT ATP-BINDING PROTEIN"/>
    <property type="match status" value="1"/>
</dbReference>
<protein>
    <recommendedName>
        <fullName evidence="4">ABC transporter domain-containing protein</fullName>
    </recommendedName>
</protein>
<keyword evidence="1" id="KW-0813">Transport</keyword>
<dbReference type="GO" id="GO:0055085">
    <property type="term" value="P:transmembrane transport"/>
    <property type="evidence" value="ECO:0007669"/>
    <property type="project" value="UniProtKB-ARBA"/>
</dbReference>
<dbReference type="AlphaFoldDB" id="A0A381WD02"/>
<dbReference type="InterPro" id="IPR017871">
    <property type="entry name" value="ABC_transporter-like_CS"/>
</dbReference>
<accession>A0A381WD02</accession>
<dbReference type="InterPro" id="IPR003593">
    <property type="entry name" value="AAA+_ATPase"/>
</dbReference>
<keyword evidence="3" id="KW-0067">ATP-binding</keyword>
<dbReference type="Gene3D" id="3.40.50.300">
    <property type="entry name" value="P-loop containing nucleotide triphosphate hydrolases"/>
    <property type="match status" value="1"/>
</dbReference>
<dbReference type="InterPro" id="IPR027417">
    <property type="entry name" value="P-loop_NTPase"/>
</dbReference>
<keyword evidence="2" id="KW-0547">Nucleotide-binding</keyword>
<dbReference type="CDD" id="cd03257">
    <property type="entry name" value="ABC_NikE_OppD_transporters"/>
    <property type="match status" value="1"/>
</dbReference>
<dbReference type="NCBIfam" id="TIGR01727">
    <property type="entry name" value="oligo_HPY"/>
    <property type="match status" value="1"/>
</dbReference>
<name>A0A381WD02_9ZZZZ</name>
<dbReference type="EMBL" id="UINC01011406">
    <property type="protein sequence ID" value="SVA50365.1"/>
    <property type="molecule type" value="Genomic_DNA"/>
</dbReference>
<evidence type="ECO:0000259" key="4">
    <source>
        <dbReference type="PROSITE" id="PS50893"/>
    </source>
</evidence>
<dbReference type="PROSITE" id="PS00211">
    <property type="entry name" value="ABC_TRANSPORTER_1"/>
    <property type="match status" value="1"/>
</dbReference>
<reference evidence="5" key="1">
    <citation type="submission" date="2018-05" db="EMBL/GenBank/DDBJ databases">
        <authorList>
            <person name="Lanie J.A."/>
            <person name="Ng W.-L."/>
            <person name="Kazmierczak K.M."/>
            <person name="Andrzejewski T.M."/>
            <person name="Davidsen T.M."/>
            <person name="Wayne K.J."/>
            <person name="Tettelin H."/>
            <person name="Glass J.I."/>
            <person name="Rusch D."/>
            <person name="Podicherti R."/>
            <person name="Tsui H.-C.T."/>
            <person name="Winkler M.E."/>
        </authorList>
    </citation>
    <scope>NUCLEOTIDE SEQUENCE</scope>
</reference>
<dbReference type="GO" id="GO:0016887">
    <property type="term" value="F:ATP hydrolysis activity"/>
    <property type="evidence" value="ECO:0007669"/>
    <property type="project" value="InterPro"/>
</dbReference>
<dbReference type="PANTHER" id="PTHR43776:SF8">
    <property type="entry name" value="ABC TRANSPORTER, ATP-BINDING PROTEIN"/>
    <property type="match status" value="1"/>
</dbReference>
<dbReference type="InterPro" id="IPR013563">
    <property type="entry name" value="Oligopep_ABC_C"/>
</dbReference>
<sequence length="329" mass="36262">MTSESGALLELRNLKKHFAVGGGMFSGLMGTKTWLKAVDGIDLQIEPGTTYGLVGESGCGKSTTAKMVLMLEEPTEGDILFEGEDALHMTKDDRRSYKSNVQAVFQDPWASLNPRMRVAGIIGEPMEVNTTFTRGEIRTKVGDLLDEVGLDPDHGTRYPHEFSGGQRQRIGVARSLALNPKLIVLDEPVSALDVSIRAQIMNLLMDLQKEHGLTYLLIAHHLATVRYMCDKIGVMYLGRLVEEAATDELFDNPLHPYTRALMSAALPSHPDDEREEIILTGEVPSPVNPPSGCHFHERCPSMIDECSTVEPGRSIPVEDHGVVCHLYKD</sequence>
<dbReference type="GO" id="GO:0005524">
    <property type="term" value="F:ATP binding"/>
    <property type="evidence" value="ECO:0007669"/>
    <property type="project" value="UniProtKB-KW"/>
</dbReference>
<feature type="domain" description="ABC transporter" evidence="4">
    <location>
        <begin position="9"/>
        <end position="262"/>
    </location>
</feature>
<dbReference type="SMART" id="SM00382">
    <property type="entry name" value="AAA"/>
    <property type="match status" value="1"/>
</dbReference>
<organism evidence="5">
    <name type="scientific">marine metagenome</name>
    <dbReference type="NCBI Taxonomy" id="408172"/>
    <lineage>
        <taxon>unclassified sequences</taxon>
        <taxon>metagenomes</taxon>
        <taxon>ecological metagenomes</taxon>
    </lineage>
</organism>